<comment type="caution">
    <text evidence="3">The sequence shown here is derived from an EMBL/GenBank/DDBJ whole genome shotgun (WGS) entry which is preliminary data.</text>
</comment>
<gene>
    <name evidence="3" type="ORF">OOT00_06690</name>
</gene>
<dbReference type="Proteomes" id="UP001209681">
    <property type="component" value="Unassembled WGS sequence"/>
</dbReference>
<dbReference type="RefSeq" id="WP_265424540.1">
    <property type="nucleotide sequence ID" value="NZ_JAPFPW010000006.1"/>
</dbReference>
<sequence>MVRIAGVRFKSAGKIYDFNAGDLELILGDAVIVETEQGLGFATLATAVRELEKPRTGPPLKAILRPAGSEDYLRVEENQRIEEAAYHFCKQEVESLELSMNLFSVESTFDASKLTFFFTSEGRVDFRQLVKNLVREFRVRIEMRQVGIRHQAKMCGGIGRCGRQTCCSAFIEKFDPVSIRMAKEQGLSLNPTKISGLCGRLMCCLTYENSTYKDLKSGVPKIGKLVTTPRGKGRVTRHNVIAGRLSVRMEDGIELEFPADEVILQNIVTPPSGVTPSPGPAKEGTEEDSI</sequence>
<dbReference type="NCBIfam" id="NF041131">
    <property type="entry name" value="RicT_YaaT_fam"/>
    <property type="match status" value="1"/>
</dbReference>
<accession>A0ABT3N887</accession>
<evidence type="ECO:0000313" key="4">
    <source>
        <dbReference type="Proteomes" id="UP001209681"/>
    </source>
</evidence>
<reference evidence="3 4" key="1">
    <citation type="submission" date="2022-11" db="EMBL/GenBank/DDBJ databases">
        <title>Desulfobotulus tamanensis H1 sp. nov. - anaerobic, alkaliphilic, sulphate reducing bacterium isolated from terrestrial mud volcano.</title>
        <authorList>
            <person name="Frolova A."/>
            <person name="Merkel A.Y."/>
            <person name="Slobodkin A.I."/>
        </authorList>
    </citation>
    <scope>NUCLEOTIDE SEQUENCE [LARGE SCALE GENOMIC DNA]</scope>
    <source>
        <strain evidence="3 4">H1</strain>
    </source>
</reference>
<feature type="domain" description="PSP1 C-terminal" evidence="2">
    <location>
        <begin position="61"/>
        <end position="146"/>
    </location>
</feature>
<evidence type="ECO:0000259" key="2">
    <source>
        <dbReference type="PROSITE" id="PS51411"/>
    </source>
</evidence>
<protein>
    <submittedName>
        <fullName evidence="3">Stage 0 sporulation family protein</fullName>
    </submittedName>
</protein>
<evidence type="ECO:0000256" key="1">
    <source>
        <dbReference type="SAM" id="MobiDB-lite"/>
    </source>
</evidence>
<keyword evidence="4" id="KW-1185">Reference proteome</keyword>
<proteinExistence type="predicted"/>
<evidence type="ECO:0000313" key="3">
    <source>
        <dbReference type="EMBL" id="MCW7753670.1"/>
    </source>
</evidence>
<dbReference type="EMBL" id="JAPFPW010000006">
    <property type="protein sequence ID" value="MCW7753670.1"/>
    <property type="molecule type" value="Genomic_DNA"/>
</dbReference>
<dbReference type="Pfam" id="PF04468">
    <property type="entry name" value="PSP1"/>
    <property type="match status" value="1"/>
</dbReference>
<dbReference type="PANTHER" id="PTHR43830">
    <property type="entry name" value="PROTEIN PSP1"/>
    <property type="match status" value="1"/>
</dbReference>
<dbReference type="InterPro" id="IPR007557">
    <property type="entry name" value="PSP1_C"/>
</dbReference>
<dbReference type="PROSITE" id="PS51411">
    <property type="entry name" value="PSP1_C"/>
    <property type="match status" value="1"/>
</dbReference>
<feature type="region of interest" description="Disordered" evidence="1">
    <location>
        <begin position="268"/>
        <end position="290"/>
    </location>
</feature>
<organism evidence="3 4">
    <name type="scientific">Desulfobotulus pelophilus</name>
    <dbReference type="NCBI Taxonomy" id="2823377"/>
    <lineage>
        <taxon>Bacteria</taxon>
        <taxon>Pseudomonadati</taxon>
        <taxon>Thermodesulfobacteriota</taxon>
        <taxon>Desulfobacteria</taxon>
        <taxon>Desulfobacterales</taxon>
        <taxon>Desulfobacteraceae</taxon>
        <taxon>Desulfobotulus</taxon>
    </lineage>
</organism>
<dbReference type="PANTHER" id="PTHR43830:SF3">
    <property type="entry name" value="PROTEIN PSP1"/>
    <property type="match status" value="1"/>
</dbReference>
<dbReference type="InterPro" id="IPR047767">
    <property type="entry name" value="PSP1-like"/>
</dbReference>
<name>A0ABT3N887_9BACT</name>